<dbReference type="PROSITE" id="PS50294">
    <property type="entry name" value="WD_REPEATS_REGION"/>
    <property type="match status" value="3"/>
</dbReference>
<comment type="caution">
    <text evidence="4">The sequence shown here is derived from an EMBL/GenBank/DDBJ whole genome shotgun (WGS) entry which is preliminary data.</text>
</comment>
<name>A0A9D5AGM5_PEA</name>
<proteinExistence type="predicted"/>
<dbReference type="Gene3D" id="2.130.10.10">
    <property type="entry name" value="YVTN repeat-like/Quinoprotein amine dehydrogenase"/>
    <property type="match status" value="2"/>
</dbReference>
<dbReference type="Proteomes" id="UP001058974">
    <property type="component" value="Chromosome 5"/>
</dbReference>
<protein>
    <submittedName>
        <fullName evidence="4">Uncharacterized protein</fullName>
    </submittedName>
</protein>
<sequence>MDYHYDTASSSSHSNHYLQLSGSTSLTSQRSLLSVPSLNNSHNNHHHHHLNSHLIKTLKSHNTSYISSLTLFGKFLLTGSSDREITTWNITIPEQQQQNSTNKVVAGKGAVKSLVIQSNTNTNTNTNTLFSAHQDHKIRVWKLTNDQKYTHLATLPTLGDRASKILIPKNHVQIRRHKKCTWVHHVDTVSSLALSKDGNLLYSVSWDRTIKIWRTRDFTCLESITNAHDDAINAVVVSYDGVVYSGSADKRIKVWKNLQDHKKQKHCLVDTLEKHNSGINALVLSSDESVLYSGACDRSILVWEKADDADADDGKMVVVGALRGHTNSILCLAVVWDLVCSGSADKTIRIWRGVGRDYCCLSVLQGHQGSIKCLTAVVENCDDNSESEEASFLVYSSSLDCDIKVFNSFSMSAHTQGDIDQSRILRKTFQALPFVQLMKQVFQGQPSQSPPSQLMMPGHEMLSNIPYL</sequence>
<dbReference type="InterPro" id="IPR020472">
    <property type="entry name" value="WD40_PAC1"/>
</dbReference>
<dbReference type="EMBL" id="JAMSHJ010000005">
    <property type="protein sequence ID" value="KAI5407019.1"/>
    <property type="molecule type" value="Genomic_DNA"/>
</dbReference>
<keyword evidence="2" id="KW-0677">Repeat</keyword>
<keyword evidence="1 3" id="KW-0853">WD repeat</keyword>
<dbReference type="AlphaFoldDB" id="A0A9D5AGM5"/>
<gene>
    <name evidence="4" type="ORF">KIW84_053324</name>
</gene>
<dbReference type="InterPro" id="IPR045182">
    <property type="entry name" value="JINGUBANG-like"/>
</dbReference>
<feature type="repeat" description="WD" evidence="3">
    <location>
        <begin position="272"/>
        <end position="304"/>
    </location>
</feature>
<feature type="repeat" description="WD" evidence="3">
    <location>
        <begin position="322"/>
        <end position="351"/>
    </location>
</feature>
<dbReference type="InterPro" id="IPR015943">
    <property type="entry name" value="WD40/YVTN_repeat-like_dom_sf"/>
</dbReference>
<evidence type="ECO:0000313" key="4">
    <source>
        <dbReference type="EMBL" id="KAI5407019.1"/>
    </source>
</evidence>
<dbReference type="FunFam" id="2.130.10.10:FF:000775">
    <property type="entry name" value="BnaA09g28200D protein"/>
    <property type="match status" value="1"/>
</dbReference>
<dbReference type="PANTHER" id="PTHR22844">
    <property type="entry name" value="F-BOX AND WD40 DOMAIN PROTEIN"/>
    <property type="match status" value="1"/>
</dbReference>
<dbReference type="PANTHER" id="PTHR22844:SF331">
    <property type="entry name" value="SIMILARITY TO GTP-BINDING REGULATORY PROTEIN AND WD-REPEAT PROTEIN"/>
    <property type="match status" value="1"/>
</dbReference>
<organism evidence="4 5">
    <name type="scientific">Pisum sativum</name>
    <name type="common">Garden pea</name>
    <name type="synonym">Lathyrus oleraceus</name>
    <dbReference type="NCBI Taxonomy" id="3888"/>
    <lineage>
        <taxon>Eukaryota</taxon>
        <taxon>Viridiplantae</taxon>
        <taxon>Streptophyta</taxon>
        <taxon>Embryophyta</taxon>
        <taxon>Tracheophyta</taxon>
        <taxon>Spermatophyta</taxon>
        <taxon>Magnoliopsida</taxon>
        <taxon>eudicotyledons</taxon>
        <taxon>Gunneridae</taxon>
        <taxon>Pentapetalae</taxon>
        <taxon>rosids</taxon>
        <taxon>fabids</taxon>
        <taxon>Fabales</taxon>
        <taxon>Fabaceae</taxon>
        <taxon>Papilionoideae</taxon>
        <taxon>50 kb inversion clade</taxon>
        <taxon>NPAAA clade</taxon>
        <taxon>Hologalegina</taxon>
        <taxon>IRL clade</taxon>
        <taxon>Fabeae</taxon>
        <taxon>Lathyrus</taxon>
    </lineage>
</organism>
<dbReference type="InterPro" id="IPR036322">
    <property type="entry name" value="WD40_repeat_dom_sf"/>
</dbReference>
<reference evidence="4 5" key="1">
    <citation type="journal article" date="2022" name="Nat. Genet.">
        <title>Improved pea reference genome and pan-genome highlight genomic features and evolutionary characteristics.</title>
        <authorList>
            <person name="Yang T."/>
            <person name="Liu R."/>
            <person name="Luo Y."/>
            <person name="Hu S."/>
            <person name="Wang D."/>
            <person name="Wang C."/>
            <person name="Pandey M.K."/>
            <person name="Ge S."/>
            <person name="Xu Q."/>
            <person name="Li N."/>
            <person name="Li G."/>
            <person name="Huang Y."/>
            <person name="Saxena R.K."/>
            <person name="Ji Y."/>
            <person name="Li M."/>
            <person name="Yan X."/>
            <person name="He Y."/>
            <person name="Liu Y."/>
            <person name="Wang X."/>
            <person name="Xiang C."/>
            <person name="Varshney R.K."/>
            <person name="Ding H."/>
            <person name="Gao S."/>
            <person name="Zong X."/>
        </authorList>
    </citation>
    <scope>NUCLEOTIDE SEQUENCE [LARGE SCALE GENOMIC DNA]</scope>
    <source>
        <strain evidence="4 5">cv. Zhongwan 6</strain>
    </source>
</reference>
<dbReference type="Pfam" id="PF00400">
    <property type="entry name" value="WD40"/>
    <property type="match status" value="6"/>
</dbReference>
<accession>A0A9D5AGM5</accession>
<keyword evidence="5" id="KW-1185">Reference proteome</keyword>
<feature type="repeat" description="WD" evidence="3">
    <location>
        <begin position="225"/>
        <end position="256"/>
    </location>
</feature>
<dbReference type="PRINTS" id="PR00320">
    <property type="entry name" value="GPROTEINBRPT"/>
</dbReference>
<dbReference type="SMART" id="SM00320">
    <property type="entry name" value="WD40"/>
    <property type="match status" value="7"/>
</dbReference>
<feature type="repeat" description="WD" evidence="3">
    <location>
        <begin position="182"/>
        <end position="223"/>
    </location>
</feature>
<evidence type="ECO:0000256" key="3">
    <source>
        <dbReference type="PROSITE-ProRule" id="PRU00221"/>
    </source>
</evidence>
<evidence type="ECO:0000256" key="1">
    <source>
        <dbReference type="ARBA" id="ARBA00022574"/>
    </source>
</evidence>
<dbReference type="Gramene" id="Psat05G0332400-T1">
    <property type="protein sequence ID" value="KAI5407019.1"/>
    <property type="gene ID" value="KIW84_053324"/>
</dbReference>
<dbReference type="PROSITE" id="PS50082">
    <property type="entry name" value="WD_REPEATS_2"/>
    <property type="match status" value="4"/>
</dbReference>
<dbReference type="InterPro" id="IPR001680">
    <property type="entry name" value="WD40_rpt"/>
</dbReference>
<dbReference type="CDD" id="cd00200">
    <property type="entry name" value="WD40"/>
    <property type="match status" value="1"/>
</dbReference>
<evidence type="ECO:0000313" key="5">
    <source>
        <dbReference type="Proteomes" id="UP001058974"/>
    </source>
</evidence>
<evidence type="ECO:0000256" key="2">
    <source>
        <dbReference type="ARBA" id="ARBA00022737"/>
    </source>
</evidence>
<dbReference type="SUPFAM" id="SSF50978">
    <property type="entry name" value="WD40 repeat-like"/>
    <property type="match status" value="1"/>
</dbReference>